<name>A0A166DIP7_9AGAM</name>
<dbReference type="Proteomes" id="UP000076532">
    <property type="component" value="Unassembled WGS sequence"/>
</dbReference>
<dbReference type="SMART" id="SM00275">
    <property type="entry name" value="G_alpha"/>
    <property type="match status" value="1"/>
</dbReference>
<dbReference type="GO" id="GO:0005525">
    <property type="term" value="F:GTP binding"/>
    <property type="evidence" value="ECO:0007669"/>
    <property type="project" value="UniProtKB-KW"/>
</dbReference>
<reference evidence="7 8" key="1">
    <citation type="journal article" date="2016" name="Mol. Biol. Evol.">
        <title>Comparative Genomics of Early-Diverging Mushroom-Forming Fungi Provides Insights into the Origins of Lignocellulose Decay Capabilities.</title>
        <authorList>
            <person name="Nagy L.G."/>
            <person name="Riley R."/>
            <person name="Tritt A."/>
            <person name="Adam C."/>
            <person name="Daum C."/>
            <person name="Floudas D."/>
            <person name="Sun H."/>
            <person name="Yadav J.S."/>
            <person name="Pangilinan J."/>
            <person name="Larsson K.H."/>
            <person name="Matsuura K."/>
            <person name="Barry K."/>
            <person name="Labutti K."/>
            <person name="Kuo R."/>
            <person name="Ohm R.A."/>
            <person name="Bhattacharya S.S."/>
            <person name="Shirouzu T."/>
            <person name="Yoshinaga Y."/>
            <person name="Martin F.M."/>
            <person name="Grigoriev I.V."/>
            <person name="Hibbett D.S."/>
        </authorList>
    </citation>
    <scope>NUCLEOTIDE SEQUENCE [LARGE SCALE GENOMIC DNA]</scope>
    <source>
        <strain evidence="7 8">CBS 109695</strain>
    </source>
</reference>
<dbReference type="GO" id="GO:0005834">
    <property type="term" value="C:heterotrimeric G-protein complex"/>
    <property type="evidence" value="ECO:0007669"/>
    <property type="project" value="TreeGrafter"/>
</dbReference>
<dbReference type="GO" id="GO:0001664">
    <property type="term" value="F:G protein-coupled receptor binding"/>
    <property type="evidence" value="ECO:0007669"/>
    <property type="project" value="TreeGrafter"/>
</dbReference>
<protein>
    <submittedName>
        <fullName evidence="7">G-alpha-domain-containing protein</fullName>
    </submittedName>
</protein>
<evidence type="ECO:0000313" key="7">
    <source>
        <dbReference type="EMBL" id="KZP14759.1"/>
    </source>
</evidence>
<keyword evidence="2 4" id="KW-0342">GTP-binding</keyword>
<evidence type="ECO:0000256" key="4">
    <source>
        <dbReference type="PIRSR" id="PIRSR601019-1"/>
    </source>
</evidence>
<dbReference type="Gene3D" id="3.40.50.300">
    <property type="entry name" value="P-loop containing nucleotide triphosphate hydrolases"/>
    <property type="match status" value="2"/>
</dbReference>
<feature type="region of interest" description="Disordered" evidence="6">
    <location>
        <begin position="1"/>
        <end position="38"/>
    </location>
</feature>
<sequence>MSAYPPAPYNPLAAWDAVPADETSEQRKTREVAEESARKRSARIDEDIKADRAATAALKKRVVKLLVLGQSESGKSTTIKNFQLAYAYQAWTNDRLSWRAVIFLNLVRSVNTILHIIGCEMNTQLPSPSSSTPSSPLSSATSYESTGPDGLPLPKEEPLGTRHKLLSMRLSPLIHIQRDLEQQIGAGASEVVPPASAPNQADTSENDAAPFLAAERQGRRLTTEFAVPATWMDTLTKLRTHDSPDSENNQSERKLKEVMGTLAGCCVDIKALWTDRTVQAVLVKRGVRLEDSPGFFLDDLERILSPTYEPTDEDVLRARLRTVGVQEYSFVLEQGQNDVVRAADRQVGRIWKMLDVGGARTMREKWYPYFDDLNAIIFLAPISCFDETLEEDPRVNRIHDSLMLWKGICGSTLLNNVQFILLLNKYDLLSRKLKHTEAKVVDYFPEFRETQDVNRVAGFFRSKFKQVLKMSLLPTRIFFAHMTSATDHKTTAQIMRVVREGILRENLRRATI</sequence>
<dbReference type="GO" id="GO:0031683">
    <property type="term" value="F:G-protein beta/gamma-subunit complex binding"/>
    <property type="evidence" value="ECO:0007669"/>
    <property type="project" value="InterPro"/>
</dbReference>
<evidence type="ECO:0000256" key="2">
    <source>
        <dbReference type="ARBA" id="ARBA00023134"/>
    </source>
</evidence>
<gene>
    <name evidence="7" type="ORF">FIBSPDRAFT_867879</name>
</gene>
<dbReference type="EMBL" id="KV417612">
    <property type="protein sequence ID" value="KZP14759.1"/>
    <property type="molecule type" value="Genomic_DNA"/>
</dbReference>
<keyword evidence="1 4" id="KW-0547">Nucleotide-binding</keyword>
<feature type="binding site" evidence="4">
    <location>
        <begin position="291"/>
        <end position="292"/>
    </location>
    <ligand>
        <name>GTP</name>
        <dbReference type="ChEBI" id="CHEBI:37565"/>
    </ligand>
</feature>
<dbReference type="AlphaFoldDB" id="A0A166DIP7"/>
<dbReference type="STRING" id="436010.A0A166DIP7"/>
<dbReference type="GO" id="GO:0007188">
    <property type="term" value="P:adenylate cyclase-modulating G protein-coupled receptor signaling pathway"/>
    <property type="evidence" value="ECO:0007669"/>
    <property type="project" value="TreeGrafter"/>
</dbReference>
<dbReference type="InterPro" id="IPR011025">
    <property type="entry name" value="GproteinA_insert"/>
</dbReference>
<keyword evidence="5" id="KW-0479">Metal-binding</keyword>
<dbReference type="PROSITE" id="PS51882">
    <property type="entry name" value="G_ALPHA"/>
    <property type="match status" value="1"/>
</dbReference>
<dbReference type="Gene3D" id="1.10.400.10">
    <property type="entry name" value="GI Alpha 1, domain 2-like"/>
    <property type="match status" value="1"/>
</dbReference>
<dbReference type="InterPro" id="IPR001019">
    <property type="entry name" value="Gprotein_alpha_su"/>
</dbReference>
<evidence type="ECO:0000256" key="6">
    <source>
        <dbReference type="SAM" id="MobiDB-lite"/>
    </source>
</evidence>
<dbReference type="SUPFAM" id="SSF47895">
    <property type="entry name" value="Transducin (alpha subunit), insertion domain"/>
    <property type="match status" value="1"/>
</dbReference>
<feature type="region of interest" description="Disordered" evidence="6">
    <location>
        <begin position="124"/>
        <end position="158"/>
    </location>
</feature>
<evidence type="ECO:0000256" key="5">
    <source>
        <dbReference type="PIRSR" id="PIRSR601019-2"/>
    </source>
</evidence>
<feature type="binding site" evidence="4">
    <location>
        <begin position="424"/>
        <end position="427"/>
    </location>
    <ligand>
        <name>GTP</name>
        <dbReference type="ChEBI" id="CHEBI:37565"/>
    </ligand>
</feature>
<feature type="binding site" evidence="4">
    <location>
        <begin position="316"/>
        <end position="322"/>
    </location>
    <ligand>
        <name>GTP</name>
        <dbReference type="ChEBI" id="CHEBI:37565"/>
    </ligand>
</feature>
<dbReference type="Pfam" id="PF00503">
    <property type="entry name" value="G-alpha"/>
    <property type="match status" value="1"/>
</dbReference>
<organism evidence="7 8">
    <name type="scientific">Athelia psychrophila</name>
    <dbReference type="NCBI Taxonomy" id="1759441"/>
    <lineage>
        <taxon>Eukaryota</taxon>
        <taxon>Fungi</taxon>
        <taxon>Dikarya</taxon>
        <taxon>Basidiomycota</taxon>
        <taxon>Agaricomycotina</taxon>
        <taxon>Agaricomycetes</taxon>
        <taxon>Agaricomycetidae</taxon>
        <taxon>Atheliales</taxon>
        <taxon>Atheliaceae</taxon>
        <taxon>Athelia</taxon>
    </lineage>
</organism>
<dbReference type="PRINTS" id="PR00318">
    <property type="entry name" value="GPROTEINA"/>
</dbReference>
<dbReference type="GO" id="GO:0003924">
    <property type="term" value="F:GTPase activity"/>
    <property type="evidence" value="ECO:0007669"/>
    <property type="project" value="InterPro"/>
</dbReference>
<dbReference type="SUPFAM" id="SSF52540">
    <property type="entry name" value="P-loop containing nucleoside triphosphate hydrolases"/>
    <property type="match status" value="1"/>
</dbReference>
<keyword evidence="3" id="KW-0807">Transducer</keyword>
<feature type="binding site" evidence="4">
    <location>
        <position position="485"/>
    </location>
    <ligand>
        <name>GTP</name>
        <dbReference type="ChEBI" id="CHEBI:37565"/>
    </ligand>
</feature>
<dbReference type="CDD" id="cd00066">
    <property type="entry name" value="G-alpha"/>
    <property type="match status" value="1"/>
</dbReference>
<dbReference type="GO" id="GO:0046872">
    <property type="term" value="F:metal ion binding"/>
    <property type="evidence" value="ECO:0007669"/>
    <property type="project" value="UniProtKB-KW"/>
</dbReference>
<feature type="binding site" evidence="5">
    <location>
        <position position="322"/>
    </location>
    <ligand>
        <name>Mg(2+)</name>
        <dbReference type="ChEBI" id="CHEBI:18420"/>
    </ligand>
</feature>
<evidence type="ECO:0000256" key="1">
    <source>
        <dbReference type="ARBA" id="ARBA00022741"/>
    </source>
</evidence>
<evidence type="ECO:0000313" key="8">
    <source>
        <dbReference type="Proteomes" id="UP000076532"/>
    </source>
</evidence>
<dbReference type="PANTHER" id="PTHR10218:SF360">
    <property type="entry name" value="GUANINE NUCLEOTIDE-BINDING PROTEIN SUBUNIT ALPHA HOMOLOG"/>
    <property type="match status" value="1"/>
</dbReference>
<dbReference type="OrthoDB" id="5817230at2759"/>
<feature type="compositionally biased region" description="Low complexity" evidence="6">
    <location>
        <begin position="125"/>
        <end position="142"/>
    </location>
</feature>
<feature type="compositionally biased region" description="Basic and acidic residues" evidence="6">
    <location>
        <begin position="24"/>
        <end position="38"/>
    </location>
</feature>
<keyword evidence="5" id="KW-0460">Magnesium</keyword>
<proteinExistence type="predicted"/>
<accession>A0A166DIP7</accession>
<dbReference type="GO" id="GO:0005737">
    <property type="term" value="C:cytoplasm"/>
    <property type="evidence" value="ECO:0007669"/>
    <property type="project" value="TreeGrafter"/>
</dbReference>
<evidence type="ECO:0000256" key="3">
    <source>
        <dbReference type="ARBA" id="ARBA00023224"/>
    </source>
</evidence>
<dbReference type="PANTHER" id="PTHR10218">
    <property type="entry name" value="GTP-BINDING PROTEIN ALPHA SUBUNIT"/>
    <property type="match status" value="1"/>
</dbReference>
<dbReference type="InterPro" id="IPR027417">
    <property type="entry name" value="P-loop_NTPase"/>
</dbReference>
<dbReference type="FunFam" id="3.40.50.300:FF:000720">
    <property type="entry name" value="Guanine nucleotide-binding protein G(k) subunit alpha"/>
    <property type="match status" value="1"/>
</dbReference>
<keyword evidence="8" id="KW-1185">Reference proteome</keyword>